<evidence type="ECO:0000313" key="4">
    <source>
        <dbReference type="Proteomes" id="UP000186878"/>
    </source>
</evidence>
<comment type="similarity">
    <text evidence="1">Belongs to the transglycosylase Slt family.</text>
</comment>
<dbReference type="SUPFAM" id="SSF53955">
    <property type="entry name" value="Lysozyme-like"/>
    <property type="match status" value="1"/>
</dbReference>
<accession>A0A1Q8SVY0</accession>
<dbReference type="InterPro" id="IPR008258">
    <property type="entry name" value="Transglycosylase_SLT_dom_1"/>
</dbReference>
<dbReference type="AlphaFoldDB" id="A0A1Q8SVY0"/>
<sequence length="211" mass="23647">MARLSAILVTAIWLVVAGLPSADMALAQSTAPAQRSENPGELPSPALLDSLSRAMAAPDGFEDVFDAQVWLLDMQSRLARRQPEAYPSRRARLALLERVHAEARRAQLPPELVLALIDVESRFQPDAVSSAGALGLMQVMPFWKAEIGRPQDDLHDIDTNLRYGCTILAHYLKREHGDWTSALARYNGSLGRTIYPEQVMQAWFTRWWIDR</sequence>
<dbReference type="PANTHER" id="PTHR37423:SF2">
    <property type="entry name" value="MEMBRANE-BOUND LYTIC MUREIN TRANSGLYCOSYLASE C"/>
    <property type="match status" value="1"/>
</dbReference>
<reference evidence="3 4" key="1">
    <citation type="submission" date="2016-12" db="EMBL/GenBank/DDBJ databases">
        <title>Draft genome sequences of strains Salinicola socius SMB35, Salinicola sp. MH3R3-1 and Chromohalobacter sp. SMB17 from the Verkhnekamsk potash mining region of Russia.</title>
        <authorList>
            <person name="Mavrodi D.V."/>
            <person name="Olsson B.E."/>
            <person name="Korsakova E.S."/>
            <person name="Pyankova A."/>
            <person name="Mavrodi O.V."/>
            <person name="Plotnikova E.G."/>
        </authorList>
    </citation>
    <scope>NUCLEOTIDE SEQUENCE [LARGE SCALE GENOMIC DNA]</scope>
    <source>
        <strain evidence="3 4">SMB35</strain>
    </source>
</reference>
<dbReference type="EMBL" id="MSDO01000003">
    <property type="protein sequence ID" value="OLO05608.1"/>
    <property type="molecule type" value="Genomic_DNA"/>
</dbReference>
<evidence type="ECO:0000259" key="2">
    <source>
        <dbReference type="Pfam" id="PF01464"/>
    </source>
</evidence>
<dbReference type="PANTHER" id="PTHR37423">
    <property type="entry name" value="SOLUBLE LYTIC MUREIN TRANSGLYCOSYLASE-RELATED"/>
    <property type="match status" value="1"/>
</dbReference>
<dbReference type="Gene3D" id="1.10.530.10">
    <property type="match status" value="1"/>
</dbReference>
<name>A0A1Q8SVY0_9GAMM</name>
<evidence type="ECO:0000313" key="3">
    <source>
        <dbReference type="EMBL" id="OLO05608.1"/>
    </source>
</evidence>
<feature type="domain" description="Transglycosylase SLT" evidence="2">
    <location>
        <begin position="101"/>
        <end position="193"/>
    </location>
</feature>
<proteinExistence type="inferred from homology"/>
<evidence type="ECO:0000256" key="1">
    <source>
        <dbReference type="ARBA" id="ARBA00007734"/>
    </source>
</evidence>
<protein>
    <recommendedName>
        <fullName evidence="2">Transglycosylase SLT domain-containing protein</fullName>
    </recommendedName>
</protein>
<dbReference type="CDD" id="cd16896">
    <property type="entry name" value="LT_Slt70-like"/>
    <property type="match status" value="1"/>
</dbReference>
<dbReference type="Proteomes" id="UP000186878">
    <property type="component" value="Unassembled WGS sequence"/>
</dbReference>
<dbReference type="RefSeq" id="WP_075568829.1">
    <property type="nucleotide sequence ID" value="NZ_MSDO01000003.1"/>
</dbReference>
<gene>
    <name evidence="3" type="ORF">BTW07_03820</name>
</gene>
<keyword evidence="4" id="KW-1185">Reference proteome</keyword>
<dbReference type="InterPro" id="IPR023346">
    <property type="entry name" value="Lysozyme-like_dom_sf"/>
</dbReference>
<organism evidence="3 4">
    <name type="scientific">Salinicola socius</name>
    <dbReference type="NCBI Taxonomy" id="404433"/>
    <lineage>
        <taxon>Bacteria</taxon>
        <taxon>Pseudomonadati</taxon>
        <taxon>Pseudomonadota</taxon>
        <taxon>Gammaproteobacteria</taxon>
        <taxon>Oceanospirillales</taxon>
        <taxon>Halomonadaceae</taxon>
        <taxon>Salinicola</taxon>
    </lineage>
</organism>
<dbReference type="Pfam" id="PF01464">
    <property type="entry name" value="SLT"/>
    <property type="match status" value="1"/>
</dbReference>
<dbReference type="STRING" id="404433.BTW07_03820"/>
<comment type="caution">
    <text evidence="3">The sequence shown here is derived from an EMBL/GenBank/DDBJ whole genome shotgun (WGS) entry which is preliminary data.</text>
</comment>